<dbReference type="GO" id="GO:0075732">
    <property type="term" value="P:viral penetration into host nucleus"/>
    <property type="evidence" value="ECO:0007669"/>
    <property type="project" value="UniProtKB-KW"/>
</dbReference>
<evidence type="ECO:0000256" key="15">
    <source>
        <dbReference type="HAMAP-Rule" id="MF_04003"/>
    </source>
</evidence>
<proteinExistence type="inferred from homology"/>
<keyword evidence="2 15" id="KW-0597">Phosphoprotein</keyword>
<comment type="subcellular location">
    <subcellularLocation>
        <location evidence="15">Virion</location>
    </subcellularLocation>
    <subcellularLocation>
        <location evidence="15">Host nucleus</location>
    </subcellularLocation>
</comment>
<evidence type="ECO:0000256" key="3">
    <source>
        <dbReference type="ARBA" id="ARBA00022561"/>
    </source>
</evidence>
<name>A0A8D5TCK3_9PAPI</name>
<dbReference type="EMBL" id="LC612600">
    <property type="protein sequence ID" value="BCT09953.1"/>
    <property type="molecule type" value="Genomic_DNA"/>
</dbReference>
<keyword evidence="3 15" id="KW-0167">Capsid protein</keyword>
<comment type="subunit">
    <text evidence="15">Interacts with major capsid protein L1. Interacts with E2; this interaction inhibits E2 transcriptional activity but not the DNA replication function E2. Interacts with host HSPA8; this interaction is required for L2 nuclear translocation. Interacts with host importins KPNB2 and KPNB3. Forms a complex with importin alpha2-beta1 heterodimers via interaction with the importin alpha2 adapter. Interacts with host DYNLT1; this interaction is essential for virus intracellular transport during entry. Interacts (via C-terminus) with host retromer subunits VPS35 AND VPS29.</text>
</comment>
<keyword evidence="8 15" id="KW-0426">Late protein</keyword>
<comment type="PTM">
    <text evidence="15">Highly phosphorylated.</text>
</comment>
<keyword evidence="4 15" id="KW-1048">Host nucleus</keyword>
<dbReference type="GO" id="GO:0046718">
    <property type="term" value="P:symbiont entry into host cell"/>
    <property type="evidence" value="ECO:0007669"/>
    <property type="project" value="UniProtKB-KW"/>
</dbReference>
<keyword evidence="14 15" id="KW-1160">Virus entry into host cell</keyword>
<evidence type="ECO:0000256" key="8">
    <source>
        <dbReference type="ARBA" id="ARBA00022921"/>
    </source>
</evidence>
<evidence type="ECO:0000256" key="14">
    <source>
        <dbReference type="ARBA" id="ARBA00023296"/>
    </source>
</evidence>
<dbReference type="HAMAP" id="MF_04003">
    <property type="entry name" value="PPV_L2"/>
    <property type="match status" value="1"/>
</dbReference>
<sequence>MVRARRTKRASAEDLYKTCKASGTCPPDVVNKIEGTTTADLLLKYGSSAVFLGGLGIGTGRGTGGATGYRPLGGATGGVRVGAGTAVRPNAAVDVLGPQDVAPLLPGRPEVFEDPELFGPAAGPAVGATDPSVIELVDLGTSGDVSVVGEIPASGDSVPSVSGGAPTVDISGPPDTAAPPTFGAHGEPGLHTIPGSTARYGESSYTHHVLVRQAMGQTLGDVEAPEEIPLLDLSGGSVETGGFRTSTPAGNISRTRGFTGRRYQQVRVSDPQFLSGVRSLATFTNPAYDGDLTVTLPFSDFPTAAPDEAFTDVVTVHRPQFTRGPEGRVRVFRIGQRGSMRTRSGATVGAEVHFFQDVSSIAPQESIELQPIGEGTGDLGIPEGHPGDDFDIIDLAEPSTYSEEDLLDAVEELNLGPLRIGSSNEVVYVDKGPWSVYTDGLGGITVDYGKDPSPPGMSRPVDGGTKRPAPSDDTVYYSAGVLDPSLLRRRKKRRRSVAYGF</sequence>
<evidence type="ECO:0000256" key="4">
    <source>
        <dbReference type="ARBA" id="ARBA00022562"/>
    </source>
</evidence>
<reference evidence="17" key="1">
    <citation type="journal article" date="2021" name="Vet. Pathol.">
        <title>Involvement of Felis catus papillomavirus type 2 in the tumorigenesis of feline Merkel cell carcinoma.</title>
        <authorList>
            <person name="Ito S."/>
            <person name="Chambers J."/>
            <person name="Sumi A."/>
            <person name="Yamashita-Kawanishi N."/>
            <person name="Omachi T."/>
            <person name="Haga T."/>
            <person name="Nakayama H."/>
            <person name="Uchida K."/>
        </authorList>
    </citation>
    <scope>NUCLEOTIDE SEQUENCE</scope>
    <source>
        <strain evidence="17">19191gA</strain>
    </source>
</reference>
<keyword evidence="13 15" id="KW-1015">Disulfide bond</keyword>
<dbReference type="InterPro" id="IPR000784">
    <property type="entry name" value="Late_L2"/>
</dbReference>
<keyword evidence="7 15" id="KW-0946">Virion</keyword>
<evidence type="ECO:0000256" key="11">
    <source>
        <dbReference type="ARBA" id="ARBA00023120"/>
    </source>
</evidence>
<organism evidence="17">
    <name type="scientific">Felis domesticus papillomavirus 2</name>
    <dbReference type="NCBI Taxonomy" id="568209"/>
    <lineage>
        <taxon>Viruses</taxon>
        <taxon>Monodnaviria</taxon>
        <taxon>Shotokuvirae</taxon>
        <taxon>Cossaviricota</taxon>
        <taxon>Papovaviricetes</taxon>
        <taxon>Zurhausenvirales</taxon>
        <taxon>Papillomaviridae</taxon>
        <taxon>Firstpapillomavirinae</taxon>
        <taxon>Dyothetapapillomavirus</taxon>
        <taxon>Dyothetapapillomavirus 1</taxon>
    </lineage>
</organism>
<evidence type="ECO:0000256" key="1">
    <source>
        <dbReference type="ARBA" id="ARBA00022524"/>
    </source>
</evidence>
<feature type="region of interest" description="Disordered" evidence="16">
    <location>
        <begin position="448"/>
        <end position="475"/>
    </location>
</feature>
<comment type="function">
    <text evidence="15">Minor protein of the capsid that localizes along the inner surface of the virion, within the central cavities beneath the L1 pentamers. Plays a role in capsid stabilization through interaction with the major capsid protein L1. Once the virion enters the host cell, L2 escorts the genomic DNA into the nucleus by promoting escape from the endosomal compartments and traffic through the host Golgi network. Mechanistically, the C-terminus of L2 possesses a cell-penetrating peptide that protudes from the host endosome, interacts with host cytoplasmic retromer cargo and thereby mediates the capsid delivery to the host trans-Golgi network. Plays a role through its interaction with host dynein in the intracellular microtubule-dependent transport of viral capsid toward the nucleus. Mediates the viral genome import into the nucleus through binding to host importins. Once within the nucleus, L2 localizes viral genomes to host PML bodies in order to activate early gene expression for establishment of infection. Later on, promotes late gene expression by interacting with the viral E2 protein and by inhibiting its transcriptional activation functions. During virion assembly, encapsidates the genome by direct interaction with the viral DNA.</text>
</comment>
<evidence type="ECO:0000256" key="5">
    <source>
        <dbReference type="ARBA" id="ARBA00022581"/>
    </source>
</evidence>
<evidence type="ECO:0000256" key="12">
    <source>
        <dbReference type="ARBA" id="ARBA00023125"/>
    </source>
</evidence>
<evidence type="ECO:0000256" key="6">
    <source>
        <dbReference type="ARBA" id="ARBA00022812"/>
    </source>
</evidence>
<dbReference type="GO" id="GO:0075521">
    <property type="term" value="P:microtubule-dependent intracellular transport of viral material towards nucleus"/>
    <property type="evidence" value="ECO:0007669"/>
    <property type="project" value="UniProtKB-UniRule"/>
</dbReference>
<evidence type="ECO:0000256" key="2">
    <source>
        <dbReference type="ARBA" id="ARBA00022553"/>
    </source>
</evidence>
<protein>
    <recommendedName>
        <fullName evidence="15">Minor capsid protein L2</fullName>
    </recommendedName>
</protein>
<dbReference type="GO" id="GO:0005198">
    <property type="term" value="F:structural molecule activity"/>
    <property type="evidence" value="ECO:0007669"/>
    <property type="project" value="UniProtKB-UniRule"/>
</dbReference>
<evidence type="ECO:0000256" key="16">
    <source>
        <dbReference type="SAM" id="MobiDB-lite"/>
    </source>
</evidence>
<accession>A0A8D5TCK3</accession>
<dbReference type="GO" id="GO:0042025">
    <property type="term" value="C:host cell nucleus"/>
    <property type="evidence" value="ECO:0007669"/>
    <property type="project" value="UniProtKB-SubCell"/>
</dbReference>
<gene>
    <name evidence="15 17" type="primary">L2</name>
</gene>
<evidence type="ECO:0000256" key="9">
    <source>
        <dbReference type="ARBA" id="ARBA00022952"/>
    </source>
</evidence>
<evidence type="ECO:0000313" key="17">
    <source>
        <dbReference type="EMBL" id="BCT09953.1"/>
    </source>
</evidence>
<dbReference type="GO" id="GO:0003677">
    <property type="term" value="F:DNA binding"/>
    <property type="evidence" value="ECO:0007669"/>
    <property type="project" value="UniProtKB-UniRule"/>
</dbReference>
<evidence type="ECO:0000256" key="10">
    <source>
        <dbReference type="ARBA" id="ARBA00023046"/>
    </source>
</evidence>
<comment type="similarity">
    <text evidence="15">Belongs to the papillomaviridae L2 protein family.</text>
</comment>
<keyword evidence="10" id="KW-1039">Host endosome</keyword>
<keyword evidence="6" id="KW-1040">Host Golgi apparatus</keyword>
<keyword evidence="1 15" id="KW-1163">Viral penetration into host nucleus</keyword>
<evidence type="ECO:0000256" key="13">
    <source>
        <dbReference type="ARBA" id="ARBA00023157"/>
    </source>
</evidence>
<evidence type="ECO:0000256" key="7">
    <source>
        <dbReference type="ARBA" id="ARBA00022844"/>
    </source>
</evidence>
<dbReference type="Pfam" id="PF00513">
    <property type="entry name" value="Late_protein_L2"/>
    <property type="match status" value="1"/>
</dbReference>
<feature type="disulfide bond" evidence="15">
    <location>
        <begin position="19"/>
        <end position="25"/>
    </location>
</feature>
<dbReference type="GO" id="GO:0019028">
    <property type="term" value="C:viral capsid"/>
    <property type="evidence" value="ECO:0007669"/>
    <property type="project" value="UniProtKB-UniRule"/>
</dbReference>
<keyword evidence="12 15" id="KW-0238">DNA-binding</keyword>
<comment type="caution">
    <text evidence="15">Lacks conserved residue(s) required for the propagation of feature annotation.</text>
</comment>
<keyword evidence="9 15" id="KW-1177">Microtubular inwards viral transport</keyword>
<keyword evidence="11 15" id="KW-1176">Cytoplasmic inwards viral transport</keyword>
<dbReference type="GO" id="GO:0043657">
    <property type="term" value="C:host cell"/>
    <property type="evidence" value="ECO:0007669"/>
    <property type="project" value="GOC"/>
</dbReference>
<keyword evidence="5 15" id="KW-0945">Host-virus interaction</keyword>